<dbReference type="Proteomes" id="UP000658258">
    <property type="component" value="Unassembled WGS sequence"/>
</dbReference>
<dbReference type="PANTHER" id="PTHR33529">
    <property type="entry name" value="SLR0882 PROTEIN-RELATED"/>
    <property type="match status" value="1"/>
</dbReference>
<dbReference type="Pfam" id="PF03739">
    <property type="entry name" value="LptF_LptG"/>
    <property type="match status" value="2"/>
</dbReference>
<reference evidence="8" key="1">
    <citation type="journal article" date="2019" name="Int. J. Syst. Evol. Microbiol.">
        <title>The Global Catalogue of Microorganisms (GCM) 10K type strain sequencing project: providing services to taxonomists for standard genome sequencing and annotation.</title>
        <authorList>
            <consortium name="The Broad Institute Genomics Platform"/>
            <consortium name="The Broad Institute Genome Sequencing Center for Infectious Disease"/>
            <person name="Wu L."/>
            <person name="Ma J."/>
        </authorList>
    </citation>
    <scope>NUCLEOTIDE SEQUENCE [LARGE SCALE GENOMIC DNA]</scope>
    <source>
        <strain evidence="8">CGMCC 1.15111</strain>
    </source>
</reference>
<evidence type="ECO:0000256" key="3">
    <source>
        <dbReference type="ARBA" id="ARBA00022692"/>
    </source>
</evidence>
<feature type="transmembrane region" description="Helical" evidence="6">
    <location>
        <begin position="497"/>
        <end position="514"/>
    </location>
</feature>
<evidence type="ECO:0008006" key="9">
    <source>
        <dbReference type="Google" id="ProtNLM"/>
    </source>
</evidence>
<keyword evidence="2" id="KW-1003">Cell membrane</keyword>
<evidence type="ECO:0000256" key="2">
    <source>
        <dbReference type="ARBA" id="ARBA00022475"/>
    </source>
</evidence>
<keyword evidence="3 6" id="KW-0812">Transmembrane</keyword>
<comment type="caution">
    <text evidence="7">The sequence shown here is derived from an EMBL/GenBank/DDBJ whole genome shotgun (WGS) entry which is preliminary data.</text>
</comment>
<dbReference type="RefSeq" id="WP_189630032.1">
    <property type="nucleotide sequence ID" value="NZ_BNAG01000002.1"/>
</dbReference>
<evidence type="ECO:0000256" key="6">
    <source>
        <dbReference type="SAM" id="Phobius"/>
    </source>
</evidence>
<keyword evidence="5 6" id="KW-0472">Membrane</keyword>
<proteinExistence type="predicted"/>
<feature type="transmembrane region" description="Helical" evidence="6">
    <location>
        <begin position="472"/>
        <end position="492"/>
    </location>
</feature>
<dbReference type="InterPro" id="IPR005495">
    <property type="entry name" value="LptG/LptF_permease"/>
</dbReference>
<evidence type="ECO:0000256" key="1">
    <source>
        <dbReference type="ARBA" id="ARBA00004651"/>
    </source>
</evidence>
<comment type="subcellular location">
    <subcellularLocation>
        <location evidence="1">Cell membrane</location>
        <topology evidence="1">Multi-pass membrane protein</topology>
    </subcellularLocation>
</comment>
<feature type="transmembrane region" description="Helical" evidence="6">
    <location>
        <begin position="64"/>
        <end position="81"/>
    </location>
</feature>
<keyword evidence="4 6" id="KW-1133">Transmembrane helix</keyword>
<feature type="transmembrane region" description="Helical" evidence="6">
    <location>
        <begin position="526"/>
        <end position="548"/>
    </location>
</feature>
<evidence type="ECO:0000313" key="7">
    <source>
        <dbReference type="EMBL" id="GHE64057.1"/>
    </source>
</evidence>
<feature type="transmembrane region" description="Helical" evidence="6">
    <location>
        <begin position="12"/>
        <end position="32"/>
    </location>
</feature>
<evidence type="ECO:0000256" key="5">
    <source>
        <dbReference type="ARBA" id="ARBA00023136"/>
    </source>
</evidence>
<sequence>MKKIDRLVFGSFIGPFLLTLIVVDFILLLVTLLKYFDQIMGKGLSASVFAELITYFSISSSPDAFPLAILLSSIMTFGNLGEHSELTAVKSSGISLVRALLPIFIFVLGLTGFTYYSNTQLVPKTNLKTYSLLWDMRTKKPALDIKEGVFYDGIPGYSIKVNQKIGDEQLKDIIIYDHTSNSSQGNKKVILADSGRMYSFMNQRYLALELYDGKRYEENMNETRDDKEKGGQFIRDTFSKSIIRFDLSSFDMGDTDEKLFRRSRLVQTRQELIEGIDSMQRDILSKEAQIFTQVSSNGFRFHLARDLDVPEEIAKPKAYYDSLYNLEKAKKKSKADDMVTPDSVMGRSKPEERLVNGDAKIGETDTQAEDDLEEQLESARSRGEQYARQQESAISKKNKVYTEEQIDKTLERLKEYYEPSKANPDNLRITTAINYSVNNTRTARNILNSRITTLKNVQRDQRKFRVTKNQQIARSMACLIMFLIGAPIGAIIKKGGLGLPVIVSVIFFLVYYVLNTTGDKWGKEGVLDPVVAVWMSNAVLLPIGLFFLRQARNDSRLFEVDAYLNAWEKVKKFFWRKNRSEEV</sequence>
<name>A0ABQ3I7D7_9BACT</name>
<gene>
    <name evidence="7" type="ORF">GCM10011340_19430</name>
</gene>
<dbReference type="PANTHER" id="PTHR33529:SF6">
    <property type="entry name" value="YJGP_YJGQ FAMILY PERMEASE"/>
    <property type="match status" value="1"/>
</dbReference>
<evidence type="ECO:0000256" key="4">
    <source>
        <dbReference type="ARBA" id="ARBA00022989"/>
    </source>
</evidence>
<evidence type="ECO:0000313" key="8">
    <source>
        <dbReference type="Proteomes" id="UP000658258"/>
    </source>
</evidence>
<organism evidence="7 8">
    <name type="scientific">Roseivirga thermotolerans</name>
    <dbReference type="NCBI Taxonomy" id="1758176"/>
    <lineage>
        <taxon>Bacteria</taxon>
        <taxon>Pseudomonadati</taxon>
        <taxon>Bacteroidota</taxon>
        <taxon>Cytophagia</taxon>
        <taxon>Cytophagales</taxon>
        <taxon>Roseivirgaceae</taxon>
        <taxon>Roseivirga</taxon>
    </lineage>
</organism>
<accession>A0ABQ3I7D7</accession>
<feature type="transmembrane region" description="Helical" evidence="6">
    <location>
        <begin position="93"/>
        <end position="116"/>
    </location>
</feature>
<protein>
    <recommendedName>
        <fullName evidence="9">Permease</fullName>
    </recommendedName>
</protein>
<keyword evidence="8" id="KW-1185">Reference proteome</keyword>
<dbReference type="EMBL" id="BNAG01000002">
    <property type="protein sequence ID" value="GHE64057.1"/>
    <property type="molecule type" value="Genomic_DNA"/>
</dbReference>